<dbReference type="EMBL" id="CABHNA010000025">
    <property type="protein sequence ID" value="VUW96713.1"/>
    <property type="molecule type" value="Genomic_DNA"/>
</dbReference>
<protein>
    <recommendedName>
        <fullName evidence="3">CXXX repeat peptide modification system protein</fullName>
    </recommendedName>
</protein>
<dbReference type="Proteomes" id="UP000363661">
    <property type="component" value="Unassembled WGS sequence"/>
</dbReference>
<dbReference type="AlphaFoldDB" id="A0A564SPI2"/>
<organism evidence="1 2">
    <name type="scientific">[Ruminococcus] torques</name>
    <dbReference type="NCBI Taxonomy" id="33039"/>
    <lineage>
        <taxon>Bacteria</taxon>
        <taxon>Bacillati</taxon>
        <taxon>Bacillota</taxon>
        <taxon>Clostridia</taxon>
        <taxon>Lachnospirales</taxon>
        <taxon>Lachnospiraceae</taxon>
        <taxon>Mediterraneibacter</taxon>
    </lineage>
</organism>
<proteinExistence type="predicted"/>
<sequence length="92" mass="10859">MIMKKIIGQVTHEETETIRTMFEIRIALENLLLMDNKEVENRVLKDLNQISEKMQAWWDEMGKKYQWPGEENAQWVIDFNTGEINLSKGGKC</sequence>
<evidence type="ECO:0008006" key="3">
    <source>
        <dbReference type="Google" id="ProtNLM"/>
    </source>
</evidence>
<evidence type="ECO:0000313" key="2">
    <source>
        <dbReference type="Proteomes" id="UP000363661"/>
    </source>
</evidence>
<evidence type="ECO:0000313" key="1">
    <source>
        <dbReference type="EMBL" id="VUW96713.1"/>
    </source>
</evidence>
<dbReference type="InterPro" id="IPR026413">
    <property type="entry name" value="CXXX_rpt_assoc"/>
</dbReference>
<reference evidence="1 2" key="1">
    <citation type="submission" date="2019-07" db="EMBL/GenBank/DDBJ databases">
        <authorList>
            <person name="Hibberd C M."/>
            <person name="Gehrig L. J."/>
            <person name="Chang H.-W."/>
            <person name="Venkatesh S."/>
        </authorList>
    </citation>
    <scope>NUCLEOTIDE SEQUENCE [LARGE SCALE GENOMIC DNA]</scope>
    <source>
        <strain evidence="1">Ruminococcus_torques_SSTS_Bg7063</strain>
    </source>
</reference>
<name>A0A564SPI2_9FIRM</name>
<accession>A0A564SPI2</accession>
<dbReference type="NCBIfam" id="TIGR04116">
    <property type="entry name" value="CXXX_rpt_assoc"/>
    <property type="match status" value="1"/>
</dbReference>
<gene>
    <name evidence="1" type="ORF">RTSSTS7063_00502</name>
</gene>
<keyword evidence="2" id="KW-1185">Reference proteome</keyword>